<reference evidence="1 2" key="1">
    <citation type="submission" date="2020-01" db="EMBL/GenBank/DDBJ databases">
        <authorList>
            <person name="Rodrigo-Torres L."/>
            <person name="Arahal R. D."/>
            <person name="Lucena T."/>
        </authorList>
    </citation>
    <scope>NUCLEOTIDE SEQUENCE [LARGE SCALE GENOMIC DNA]</scope>
    <source>
        <strain evidence="1 2">CECT 9293</strain>
    </source>
</reference>
<dbReference type="AlphaFoldDB" id="A0A6N4X8Z5"/>
<organism evidence="1 2">
    <name type="scientific">Chryseobacterium potabilaquae</name>
    <dbReference type="NCBI Taxonomy" id="2675057"/>
    <lineage>
        <taxon>Bacteria</taxon>
        <taxon>Pseudomonadati</taxon>
        <taxon>Bacteroidota</taxon>
        <taxon>Flavobacteriia</taxon>
        <taxon>Flavobacteriales</taxon>
        <taxon>Weeksellaceae</taxon>
        <taxon>Chryseobacterium group</taxon>
        <taxon>Chryseobacterium</taxon>
    </lineage>
</organism>
<keyword evidence="2" id="KW-1185">Reference proteome</keyword>
<evidence type="ECO:0000313" key="1">
    <source>
        <dbReference type="EMBL" id="CAA7196714.1"/>
    </source>
</evidence>
<gene>
    <name evidence="1" type="ORF">CHRY9293_02789</name>
</gene>
<proteinExistence type="predicted"/>
<accession>A0A6N4X8Z5</accession>
<evidence type="ECO:0000313" key="2">
    <source>
        <dbReference type="Proteomes" id="UP000445144"/>
    </source>
</evidence>
<protein>
    <submittedName>
        <fullName evidence="1">Uncharacterized protein</fullName>
    </submittedName>
</protein>
<name>A0A6N4X8Z5_9FLAO</name>
<dbReference type="EMBL" id="CACVBR010000030">
    <property type="protein sequence ID" value="CAA7196714.1"/>
    <property type="molecule type" value="Genomic_DNA"/>
</dbReference>
<sequence length="147" mass="17432">MTQMADSLTIKINNLVMDTTKLQKTILGEKIKSVQFYRMNVPKLYKERIFGFIWLERGLRVRIENGSYYLINQEDKKEDAILKTSNDYKKIKRMISRWFAHYRNNGICQHVSYWRARAVDGMHNVKLFKLSGISFKDNKSNFLKLAS</sequence>
<dbReference type="Proteomes" id="UP000445144">
    <property type="component" value="Unassembled WGS sequence"/>
</dbReference>